<protein>
    <submittedName>
        <fullName evidence="1">Uncharacterized protein</fullName>
    </submittedName>
</protein>
<organism evidence="1 2">
    <name type="scientific">Planobispora longispora</name>
    <dbReference type="NCBI Taxonomy" id="28887"/>
    <lineage>
        <taxon>Bacteria</taxon>
        <taxon>Bacillati</taxon>
        <taxon>Actinomycetota</taxon>
        <taxon>Actinomycetes</taxon>
        <taxon>Streptosporangiales</taxon>
        <taxon>Streptosporangiaceae</taxon>
        <taxon>Planobispora</taxon>
    </lineage>
</organism>
<sequence>MSDYTTCLHCGDELDVVPRLDYMIYRSRRRGLSPDERTRCAGVTAIGHTHQPRPRQPRTLAEIRASFPRVRRTQ</sequence>
<dbReference type="AlphaFoldDB" id="A0A8J3RL19"/>
<dbReference type="Proteomes" id="UP000616724">
    <property type="component" value="Unassembled WGS sequence"/>
</dbReference>
<name>A0A8J3RL19_9ACTN</name>
<comment type="caution">
    <text evidence="1">The sequence shown here is derived from an EMBL/GenBank/DDBJ whole genome shotgun (WGS) entry which is preliminary data.</text>
</comment>
<dbReference type="EMBL" id="BOOH01000019">
    <property type="protein sequence ID" value="GIH76116.1"/>
    <property type="molecule type" value="Genomic_DNA"/>
</dbReference>
<reference evidence="1 2" key="1">
    <citation type="submission" date="2021-01" db="EMBL/GenBank/DDBJ databases">
        <title>Whole genome shotgun sequence of Planobispora longispora NBRC 13918.</title>
        <authorList>
            <person name="Komaki H."/>
            <person name="Tamura T."/>
        </authorList>
    </citation>
    <scope>NUCLEOTIDE SEQUENCE [LARGE SCALE GENOMIC DNA]</scope>
    <source>
        <strain evidence="1 2">NBRC 13918</strain>
    </source>
</reference>
<evidence type="ECO:0000313" key="1">
    <source>
        <dbReference type="EMBL" id="GIH76116.1"/>
    </source>
</evidence>
<evidence type="ECO:0000313" key="2">
    <source>
        <dbReference type="Proteomes" id="UP000616724"/>
    </source>
</evidence>
<proteinExistence type="predicted"/>
<accession>A0A8J3RL19</accession>
<gene>
    <name evidence="1" type="ORF">Plo01_25450</name>
</gene>
<keyword evidence="2" id="KW-1185">Reference proteome</keyword>